<evidence type="ECO:0000313" key="4">
    <source>
        <dbReference type="Proteomes" id="UP001206128"/>
    </source>
</evidence>
<protein>
    <recommendedName>
        <fullName evidence="2">DUF397 domain-containing protein</fullName>
    </recommendedName>
</protein>
<proteinExistence type="predicted"/>
<dbReference type="AlphaFoldDB" id="A0AAE3GE81"/>
<feature type="region of interest" description="Disordered" evidence="1">
    <location>
        <begin position="1"/>
        <end position="23"/>
    </location>
</feature>
<dbReference type="Pfam" id="PF04149">
    <property type="entry name" value="DUF397"/>
    <property type="match status" value="1"/>
</dbReference>
<keyword evidence="4" id="KW-1185">Reference proteome</keyword>
<comment type="caution">
    <text evidence="3">The sequence shown here is derived from an EMBL/GenBank/DDBJ whole genome shotgun (WGS) entry which is preliminary data.</text>
</comment>
<evidence type="ECO:0000313" key="3">
    <source>
        <dbReference type="EMBL" id="MCP2165705.1"/>
    </source>
</evidence>
<evidence type="ECO:0000259" key="2">
    <source>
        <dbReference type="Pfam" id="PF04149"/>
    </source>
</evidence>
<evidence type="ECO:0000256" key="1">
    <source>
        <dbReference type="SAM" id="MobiDB-lite"/>
    </source>
</evidence>
<accession>A0AAE3GE81</accession>
<name>A0AAE3GE81_9PSEU</name>
<dbReference type="InterPro" id="IPR007278">
    <property type="entry name" value="DUF397"/>
</dbReference>
<organism evidence="3 4">
    <name type="scientific">Goodfellowiella coeruleoviolacea</name>
    <dbReference type="NCBI Taxonomy" id="334858"/>
    <lineage>
        <taxon>Bacteria</taxon>
        <taxon>Bacillati</taxon>
        <taxon>Actinomycetota</taxon>
        <taxon>Actinomycetes</taxon>
        <taxon>Pseudonocardiales</taxon>
        <taxon>Pseudonocardiaceae</taxon>
        <taxon>Goodfellowiella</taxon>
    </lineage>
</organism>
<feature type="domain" description="DUF397" evidence="2">
    <location>
        <begin position="10"/>
        <end position="62"/>
    </location>
</feature>
<dbReference type="RefSeq" id="WP_253770773.1">
    <property type="nucleotide sequence ID" value="NZ_JAMTCK010000005.1"/>
</dbReference>
<dbReference type="Proteomes" id="UP001206128">
    <property type="component" value="Unassembled WGS sequence"/>
</dbReference>
<dbReference type="EMBL" id="JAMTCK010000005">
    <property type="protein sequence ID" value="MCP2165705.1"/>
    <property type="molecule type" value="Genomic_DNA"/>
</dbReference>
<reference evidence="3" key="1">
    <citation type="submission" date="2022-06" db="EMBL/GenBank/DDBJ databases">
        <title>Genomic Encyclopedia of Archaeal and Bacterial Type Strains, Phase II (KMG-II): from individual species to whole genera.</title>
        <authorList>
            <person name="Goeker M."/>
        </authorList>
    </citation>
    <scope>NUCLEOTIDE SEQUENCE</scope>
    <source>
        <strain evidence="3">DSM 43935</strain>
    </source>
</reference>
<gene>
    <name evidence="3" type="ORF">LX83_002563</name>
</gene>
<sequence>MTPEHTRPVVWRKSSHSGQGGGDCVEVALTADTSRVRDSKNPDGPHLTFPTAAWHTFLTTLR</sequence>